<keyword evidence="4" id="KW-1185">Reference proteome</keyword>
<keyword evidence="2" id="KW-0732">Signal</keyword>
<evidence type="ECO:0000256" key="1">
    <source>
        <dbReference type="SAM" id="Coils"/>
    </source>
</evidence>
<sequence length="239" mass="26142">MKNRILLIVAAVLIAQFSFTETSYAQSFLVPGGVVGSSSGANNAEFTRASGFTGFRLRETSGGAAQFRMQANVGSFVFDNAAGVQQGAFEFNGGSGQLNFISNVAGRIGFQTNGKSMVFDAQGRLGVNTSVPQSTLSVNGNMESEEIQVKADVADYVFKPEYEMLSLEEIENHINEHGYLPNIQNQEDVDNNRGLVKLGELSISLMEKVEELTLHMIEMNKRLSDLEKENKALKEQLEK</sequence>
<dbReference type="RefSeq" id="WP_099150430.1">
    <property type="nucleotide sequence ID" value="NZ_PDUD01000018.1"/>
</dbReference>
<name>A0A2D0NDJ8_FLAN2</name>
<dbReference type="EMBL" id="PDUD01000018">
    <property type="protein sequence ID" value="PHN06446.1"/>
    <property type="molecule type" value="Genomic_DNA"/>
</dbReference>
<feature type="coiled-coil region" evidence="1">
    <location>
        <begin position="209"/>
        <end position="236"/>
    </location>
</feature>
<feature type="signal peptide" evidence="2">
    <location>
        <begin position="1"/>
        <end position="25"/>
    </location>
</feature>
<dbReference type="Proteomes" id="UP000223913">
    <property type="component" value="Unassembled WGS sequence"/>
</dbReference>
<evidence type="ECO:0008006" key="5">
    <source>
        <dbReference type="Google" id="ProtNLM"/>
    </source>
</evidence>
<evidence type="ECO:0000256" key="2">
    <source>
        <dbReference type="SAM" id="SignalP"/>
    </source>
</evidence>
<organism evidence="3 4">
    <name type="scientific">Flavilitoribacter nigricans (strain ATCC 23147 / DSM 23189 / NBRC 102662 / NCIMB 1420 / SS-2)</name>
    <name type="common">Lewinella nigricans</name>
    <dbReference type="NCBI Taxonomy" id="1122177"/>
    <lineage>
        <taxon>Bacteria</taxon>
        <taxon>Pseudomonadati</taxon>
        <taxon>Bacteroidota</taxon>
        <taxon>Saprospiria</taxon>
        <taxon>Saprospirales</taxon>
        <taxon>Lewinellaceae</taxon>
        <taxon>Flavilitoribacter</taxon>
    </lineage>
</organism>
<feature type="chain" id="PRO_5012497248" description="Peptidase S74 domain-containing protein" evidence="2">
    <location>
        <begin position="26"/>
        <end position="239"/>
    </location>
</feature>
<keyword evidence="1" id="KW-0175">Coiled coil</keyword>
<protein>
    <recommendedName>
        <fullName evidence="5">Peptidase S74 domain-containing protein</fullName>
    </recommendedName>
</protein>
<evidence type="ECO:0000313" key="4">
    <source>
        <dbReference type="Proteomes" id="UP000223913"/>
    </source>
</evidence>
<reference evidence="3 4" key="1">
    <citation type="submission" date="2017-10" db="EMBL/GenBank/DDBJ databases">
        <title>The draft genome sequence of Lewinella nigricans NBRC 102662.</title>
        <authorList>
            <person name="Wang K."/>
        </authorList>
    </citation>
    <scope>NUCLEOTIDE SEQUENCE [LARGE SCALE GENOMIC DNA]</scope>
    <source>
        <strain evidence="3 4">NBRC 102662</strain>
    </source>
</reference>
<comment type="caution">
    <text evidence="3">The sequence shown here is derived from an EMBL/GenBank/DDBJ whole genome shotgun (WGS) entry which is preliminary data.</text>
</comment>
<dbReference type="OrthoDB" id="9793307at2"/>
<evidence type="ECO:0000313" key="3">
    <source>
        <dbReference type="EMBL" id="PHN06446.1"/>
    </source>
</evidence>
<accession>A0A2D0NDJ8</accession>
<gene>
    <name evidence="3" type="ORF">CRP01_12830</name>
</gene>
<dbReference type="AlphaFoldDB" id="A0A2D0NDJ8"/>
<proteinExistence type="predicted"/>